<reference evidence="4 5" key="1">
    <citation type="journal article" date="2014" name="Mol. Plant">
        <title>Chromosome Scale Genome Assembly and Transcriptome Profiling of Nannochloropsis gaditana in Nitrogen Depletion.</title>
        <authorList>
            <person name="Corteggiani Carpinelli E."/>
            <person name="Telatin A."/>
            <person name="Vitulo N."/>
            <person name="Forcato C."/>
            <person name="D'Angelo M."/>
            <person name="Schiavon R."/>
            <person name="Vezzi A."/>
            <person name="Giacometti G.M."/>
            <person name="Morosinotto T."/>
            <person name="Valle G."/>
        </authorList>
    </citation>
    <scope>NUCLEOTIDE SEQUENCE [LARGE SCALE GENOMIC DNA]</scope>
    <source>
        <strain evidence="4 5">B-31</strain>
    </source>
</reference>
<comment type="caution">
    <text evidence="4">The sequence shown here is derived from an EMBL/GenBank/DDBJ whole genome shotgun (WGS) entry which is preliminary data.</text>
</comment>
<keyword evidence="2" id="KW-0472">Membrane</keyword>
<accession>W7TYS5</accession>
<evidence type="ECO:0000313" key="4">
    <source>
        <dbReference type="EMBL" id="EWM28623.1"/>
    </source>
</evidence>
<dbReference type="OrthoDB" id="10347390at2759"/>
<keyword evidence="2" id="KW-0812">Transmembrane</keyword>
<evidence type="ECO:0000256" key="2">
    <source>
        <dbReference type="SAM" id="Phobius"/>
    </source>
</evidence>
<evidence type="ECO:0000256" key="1">
    <source>
        <dbReference type="SAM" id="MobiDB-lite"/>
    </source>
</evidence>
<gene>
    <name evidence="4" type="ORF">Naga_100009g68</name>
</gene>
<keyword evidence="3" id="KW-0732">Signal</keyword>
<dbReference type="AlphaFoldDB" id="W7TYS5"/>
<feature type="chain" id="PRO_5004904755" description="Transmembrane protein" evidence="3">
    <location>
        <begin position="21"/>
        <end position="586"/>
    </location>
</feature>
<keyword evidence="5" id="KW-1185">Reference proteome</keyword>
<evidence type="ECO:0000313" key="5">
    <source>
        <dbReference type="Proteomes" id="UP000019335"/>
    </source>
</evidence>
<organism evidence="4 5">
    <name type="scientific">Nannochloropsis gaditana</name>
    <dbReference type="NCBI Taxonomy" id="72520"/>
    <lineage>
        <taxon>Eukaryota</taxon>
        <taxon>Sar</taxon>
        <taxon>Stramenopiles</taxon>
        <taxon>Ochrophyta</taxon>
        <taxon>Eustigmatophyceae</taxon>
        <taxon>Eustigmatales</taxon>
        <taxon>Monodopsidaceae</taxon>
        <taxon>Nannochloropsis</taxon>
    </lineage>
</organism>
<feature type="region of interest" description="Disordered" evidence="1">
    <location>
        <begin position="459"/>
        <end position="490"/>
    </location>
</feature>
<dbReference type="EMBL" id="AZIL01000279">
    <property type="protein sequence ID" value="EWM28623.1"/>
    <property type="molecule type" value="Genomic_DNA"/>
</dbReference>
<feature type="transmembrane region" description="Helical" evidence="2">
    <location>
        <begin position="511"/>
        <end position="531"/>
    </location>
</feature>
<feature type="signal peptide" evidence="3">
    <location>
        <begin position="1"/>
        <end position="20"/>
    </location>
</feature>
<sequence length="586" mass="64763">MYSTLLLGAALLIASPPSPSAPFPSPAVKHLHDFLRSWTATRVNPGRLQWPNSLMTLTKWTGIELTDLNFMTELYSCNADGSSSACSTGGIWLVHGYAPFDATAQRTNVLIEKHLTPTLSRARQDERNDMTRVYVSRLDMTRNPQAAKKIFSIDDDASVGSTLMILRPDLDDGGQAAEYRGPRTRQGIKHMLQLLQAGESPIVASNADVMPVNMLQTHKEIQLFLQEHPLAFVLGRTEEGAVTEEEITFRDTCLAMSWQNCAVVPSKRALLRAAVASLSESLEDNHQGPVIAKLDRVRDALLYRNNASTSLEDWMLLHGFPLVSHLDLDSPHLERFILPKPQTRQETEGHKHGPEQGVRQLVIATIQPLNDSDSEVAAVLDALDNAARHNPAVRFGYTTAAGPKGWSAFLNRHFALDDHEVEKLSSSRLFFYDCHQRALYEGGTGAENLKLLLEQVEERTQSPRHLTPRARSHAEGRGVKDDDEGGGIKTTKEVECDEGMPKIESEASWRLVLHALVAACAAVLALTLLVVTSLKKTFAGLLKLPNRSINVLLLECMDVASCSLCAPYIFPFATWMLNDVAPQSHF</sequence>
<keyword evidence="2" id="KW-1133">Transmembrane helix</keyword>
<protein>
    <recommendedName>
        <fullName evidence="6">Transmembrane protein</fullName>
    </recommendedName>
</protein>
<dbReference type="Proteomes" id="UP000019335">
    <property type="component" value="Chromosome 4"/>
</dbReference>
<evidence type="ECO:0000256" key="3">
    <source>
        <dbReference type="SAM" id="SignalP"/>
    </source>
</evidence>
<feature type="transmembrane region" description="Helical" evidence="2">
    <location>
        <begin position="551"/>
        <end position="570"/>
    </location>
</feature>
<name>W7TYS5_9STRA</name>
<proteinExistence type="predicted"/>
<evidence type="ECO:0008006" key="6">
    <source>
        <dbReference type="Google" id="ProtNLM"/>
    </source>
</evidence>